<sequence length="220" mass="25528">RHPSLAASDLEFHSEHHYTRFLCHKLCDNLKYRSNLQESVDALQLIYRPLLEFDRPPSDLNTHLLVLRTLWAHAADIRTHRSVAIVPWFVFKSMRWDLPEWEQSPSIFSDEAWFRAVLGLDNDEQTERPSARQVDDCVRVGVVTTFFEQCAAQSPDRTERGLDVAMLKEVCEHTGIRSIIPIKLQRRFANAFAAFIRKYPEDCLADWDDLYSVLVWAVGG</sequence>
<feature type="non-terminal residue" evidence="1">
    <location>
        <position position="220"/>
    </location>
</feature>
<protein>
    <submittedName>
        <fullName evidence="1">Uncharacterized protein</fullName>
    </submittedName>
</protein>
<name>A0AAD2GTP8_9AGAR</name>
<dbReference type="EMBL" id="CAVNYO010000040">
    <property type="protein sequence ID" value="CAK5263431.1"/>
    <property type="molecule type" value="Genomic_DNA"/>
</dbReference>
<organism evidence="1 2">
    <name type="scientific">Mycena citricolor</name>
    <dbReference type="NCBI Taxonomy" id="2018698"/>
    <lineage>
        <taxon>Eukaryota</taxon>
        <taxon>Fungi</taxon>
        <taxon>Dikarya</taxon>
        <taxon>Basidiomycota</taxon>
        <taxon>Agaricomycotina</taxon>
        <taxon>Agaricomycetes</taxon>
        <taxon>Agaricomycetidae</taxon>
        <taxon>Agaricales</taxon>
        <taxon>Marasmiineae</taxon>
        <taxon>Mycenaceae</taxon>
        <taxon>Mycena</taxon>
    </lineage>
</organism>
<comment type="caution">
    <text evidence="1">The sequence shown here is derived from an EMBL/GenBank/DDBJ whole genome shotgun (WGS) entry which is preliminary data.</text>
</comment>
<reference evidence="1" key="1">
    <citation type="submission" date="2023-11" db="EMBL/GenBank/DDBJ databases">
        <authorList>
            <person name="De Vega J J."/>
            <person name="De Vega J J."/>
        </authorList>
    </citation>
    <scope>NUCLEOTIDE SEQUENCE</scope>
</reference>
<evidence type="ECO:0000313" key="2">
    <source>
        <dbReference type="Proteomes" id="UP001295794"/>
    </source>
</evidence>
<accession>A0AAD2GTP8</accession>
<proteinExistence type="predicted"/>
<evidence type="ECO:0000313" key="1">
    <source>
        <dbReference type="EMBL" id="CAK5263431.1"/>
    </source>
</evidence>
<gene>
    <name evidence="1" type="ORF">MYCIT1_LOCUS2889</name>
</gene>
<dbReference type="Proteomes" id="UP001295794">
    <property type="component" value="Unassembled WGS sequence"/>
</dbReference>
<dbReference type="AlphaFoldDB" id="A0AAD2GTP8"/>
<feature type="non-terminal residue" evidence="1">
    <location>
        <position position="1"/>
    </location>
</feature>
<keyword evidence="2" id="KW-1185">Reference proteome</keyword>